<gene>
    <name evidence="2" type="ORF">SARC_13921</name>
</gene>
<dbReference type="InterPro" id="IPR001715">
    <property type="entry name" value="CH_dom"/>
</dbReference>
<dbReference type="OrthoDB" id="21595at2759"/>
<accession>A0A0L0F9X2</accession>
<dbReference type="GeneID" id="25914425"/>
<dbReference type="EMBL" id="KQ245513">
    <property type="protein sequence ID" value="KNC73519.1"/>
    <property type="molecule type" value="Genomic_DNA"/>
</dbReference>
<evidence type="ECO:0000313" key="2">
    <source>
        <dbReference type="EMBL" id="KNC73519.1"/>
    </source>
</evidence>
<dbReference type="CDD" id="cd00014">
    <property type="entry name" value="CH_SF"/>
    <property type="match status" value="1"/>
</dbReference>
<reference evidence="2 3" key="1">
    <citation type="submission" date="2011-02" db="EMBL/GenBank/DDBJ databases">
        <title>The Genome Sequence of Sphaeroforma arctica JP610.</title>
        <authorList>
            <consortium name="The Broad Institute Genome Sequencing Platform"/>
            <person name="Russ C."/>
            <person name="Cuomo C."/>
            <person name="Young S.K."/>
            <person name="Zeng Q."/>
            <person name="Gargeya S."/>
            <person name="Alvarado L."/>
            <person name="Berlin A."/>
            <person name="Chapman S.B."/>
            <person name="Chen Z."/>
            <person name="Freedman E."/>
            <person name="Gellesch M."/>
            <person name="Goldberg J."/>
            <person name="Griggs A."/>
            <person name="Gujja S."/>
            <person name="Heilman E."/>
            <person name="Heiman D."/>
            <person name="Howarth C."/>
            <person name="Mehta T."/>
            <person name="Neiman D."/>
            <person name="Pearson M."/>
            <person name="Roberts A."/>
            <person name="Saif S."/>
            <person name="Shea T."/>
            <person name="Shenoy N."/>
            <person name="Sisk P."/>
            <person name="Stolte C."/>
            <person name="Sykes S."/>
            <person name="White J."/>
            <person name="Yandava C."/>
            <person name="Burger G."/>
            <person name="Gray M.W."/>
            <person name="Holland P.W.H."/>
            <person name="King N."/>
            <person name="Lang F.B.F."/>
            <person name="Roger A.J."/>
            <person name="Ruiz-Trillo I."/>
            <person name="Haas B."/>
            <person name="Nusbaum C."/>
            <person name="Birren B."/>
        </authorList>
    </citation>
    <scope>NUCLEOTIDE SEQUENCE [LARGE SCALE GENOMIC DNA]</scope>
    <source>
        <strain evidence="2 3">JP610</strain>
    </source>
</reference>
<dbReference type="Gene3D" id="1.10.418.10">
    <property type="entry name" value="Calponin-like domain"/>
    <property type="match status" value="1"/>
</dbReference>
<name>A0A0L0F9X2_9EUKA</name>
<proteinExistence type="predicted"/>
<dbReference type="Proteomes" id="UP000054560">
    <property type="component" value="Unassembled WGS sequence"/>
</dbReference>
<protein>
    <recommendedName>
        <fullName evidence="1">Calponin-homology (CH) domain-containing protein</fullName>
    </recommendedName>
</protein>
<sequence length="170" mass="18943">MNSLFPGILTNCILEPERREQKIENVSLFLKVAREVGVTDPQLFECEALVDGTDLHSVYDTLHALASVAWELGAAPFHIVDRNSCRDVLSVFEMWLSQFWNDFMDATGPAVSEMIAAFVRNQLKALNDNKPDNLLAQPLTLVLKAHATMKARLAQVCREDASRLVASLCV</sequence>
<dbReference type="PROSITE" id="PS50021">
    <property type="entry name" value="CH"/>
    <property type="match status" value="1"/>
</dbReference>
<evidence type="ECO:0000259" key="1">
    <source>
        <dbReference type="PROSITE" id="PS50021"/>
    </source>
</evidence>
<dbReference type="Pfam" id="PF00307">
    <property type="entry name" value="CH"/>
    <property type="match status" value="1"/>
</dbReference>
<evidence type="ECO:0000313" key="3">
    <source>
        <dbReference type="Proteomes" id="UP000054560"/>
    </source>
</evidence>
<keyword evidence="3" id="KW-1185">Reference proteome</keyword>
<organism evidence="2 3">
    <name type="scientific">Sphaeroforma arctica JP610</name>
    <dbReference type="NCBI Taxonomy" id="667725"/>
    <lineage>
        <taxon>Eukaryota</taxon>
        <taxon>Ichthyosporea</taxon>
        <taxon>Ichthyophonida</taxon>
        <taxon>Sphaeroforma</taxon>
    </lineage>
</organism>
<dbReference type="AlphaFoldDB" id="A0A0L0F9X2"/>
<dbReference type="InterPro" id="IPR036872">
    <property type="entry name" value="CH_dom_sf"/>
</dbReference>
<dbReference type="RefSeq" id="XP_014147421.1">
    <property type="nucleotide sequence ID" value="XM_014291946.1"/>
</dbReference>
<feature type="domain" description="Calponin-homology (CH)" evidence="1">
    <location>
        <begin position="1"/>
        <end position="70"/>
    </location>
</feature>
<dbReference type="SUPFAM" id="SSF47576">
    <property type="entry name" value="Calponin-homology domain, CH-domain"/>
    <property type="match status" value="1"/>
</dbReference>